<evidence type="ECO:0000256" key="2">
    <source>
        <dbReference type="ARBA" id="ARBA00022559"/>
    </source>
</evidence>
<evidence type="ECO:0000313" key="5">
    <source>
        <dbReference type="EMBL" id="MDR5690812.1"/>
    </source>
</evidence>
<dbReference type="GO" id="GO:0004601">
    <property type="term" value="F:peroxidase activity"/>
    <property type="evidence" value="ECO:0007669"/>
    <property type="project" value="UniProtKB-KW"/>
</dbReference>
<dbReference type="InterPro" id="IPR029760">
    <property type="entry name" value="GPX_CS"/>
</dbReference>
<evidence type="ECO:0000313" key="6">
    <source>
        <dbReference type="Proteomes" id="UP001260072"/>
    </source>
</evidence>
<proteinExistence type="inferred from homology"/>
<dbReference type="PROSITE" id="PS00763">
    <property type="entry name" value="GLUTATHIONE_PEROXID_2"/>
    <property type="match status" value="1"/>
</dbReference>
<keyword evidence="2 4" id="KW-0575">Peroxidase</keyword>
<dbReference type="PIRSF" id="PIRSF000303">
    <property type="entry name" value="Glutathion_perox"/>
    <property type="match status" value="1"/>
</dbReference>
<keyword evidence="3 4" id="KW-0560">Oxidoreductase</keyword>
<sequence>MTSLETIPFQTMTGETRTLGDWPGQVRLVVNVASRCGLSPQYAKLEELQRRYADRGFTVLGFPSNQFFQELSSNDEIAEYCSATWGVTFPILDRVRVNGRRAHPLFTELKRSRDSAGLAGPVVWNFEKFLVLPSGEVRRFRPPVEPDDPAIVQAIEAGLAESGRADAAAGGFGASA</sequence>
<dbReference type="EMBL" id="JAVKGS010000001">
    <property type="protein sequence ID" value="MDR5690812.1"/>
    <property type="molecule type" value="Genomic_DNA"/>
</dbReference>
<evidence type="ECO:0000256" key="4">
    <source>
        <dbReference type="RuleBase" id="RU000499"/>
    </source>
</evidence>
<accession>A0ABU1FGC0</accession>
<dbReference type="PANTHER" id="PTHR11592">
    <property type="entry name" value="GLUTATHIONE PEROXIDASE"/>
    <property type="match status" value="1"/>
</dbReference>
<evidence type="ECO:0000256" key="1">
    <source>
        <dbReference type="ARBA" id="ARBA00006926"/>
    </source>
</evidence>
<comment type="similarity">
    <text evidence="1 4">Belongs to the glutathione peroxidase family.</text>
</comment>
<reference evidence="6" key="1">
    <citation type="submission" date="2023-07" db="EMBL/GenBank/DDBJ databases">
        <title>Description of three actinobacteria isolated from air of manufacturing shop in a pharmaceutical factory.</title>
        <authorList>
            <person name="Zhang D.-F."/>
        </authorList>
    </citation>
    <scope>NUCLEOTIDE SEQUENCE [LARGE SCALE GENOMIC DNA]</scope>
    <source>
        <strain evidence="6">CCTCC AB 2011122</strain>
    </source>
</reference>
<dbReference type="CDD" id="cd00340">
    <property type="entry name" value="GSH_Peroxidase"/>
    <property type="match status" value="1"/>
</dbReference>
<evidence type="ECO:0000256" key="3">
    <source>
        <dbReference type="ARBA" id="ARBA00023002"/>
    </source>
</evidence>
<protein>
    <recommendedName>
        <fullName evidence="4">Glutathione peroxidase</fullName>
    </recommendedName>
</protein>
<dbReference type="Proteomes" id="UP001260072">
    <property type="component" value="Unassembled WGS sequence"/>
</dbReference>
<name>A0ABU1FGC0_9MICO</name>
<dbReference type="Pfam" id="PF00255">
    <property type="entry name" value="GSHPx"/>
    <property type="match status" value="1"/>
</dbReference>
<dbReference type="PANTHER" id="PTHR11592:SF78">
    <property type="entry name" value="GLUTATHIONE PEROXIDASE"/>
    <property type="match status" value="1"/>
</dbReference>
<organism evidence="5 6">
    <name type="scientific">Agromyces indicus</name>
    <dbReference type="NCBI Taxonomy" id="758919"/>
    <lineage>
        <taxon>Bacteria</taxon>
        <taxon>Bacillati</taxon>
        <taxon>Actinomycetota</taxon>
        <taxon>Actinomycetes</taxon>
        <taxon>Micrococcales</taxon>
        <taxon>Microbacteriaceae</taxon>
        <taxon>Agromyces</taxon>
    </lineage>
</organism>
<dbReference type="RefSeq" id="WP_310519504.1">
    <property type="nucleotide sequence ID" value="NZ_BAABBS010000004.1"/>
</dbReference>
<dbReference type="Gene3D" id="3.40.30.10">
    <property type="entry name" value="Glutaredoxin"/>
    <property type="match status" value="1"/>
</dbReference>
<dbReference type="InterPro" id="IPR000889">
    <property type="entry name" value="Glutathione_peroxidase"/>
</dbReference>
<dbReference type="InterPro" id="IPR036249">
    <property type="entry name" value="Thioredoxin-like_sf"/>
</dbReference>
<dbReference type="PROSITE" id="PS51355">
    <property type="entry name" value="GLUTATHIONE_PEROXID_3"/>
    <property type="match status" value="1"/>
</dbReference>
<comment type="caution">
    <text evidence="5">The sequence shown here is derived from an EMBL/GenBank/DDBJ whole genome shotgun (WGS) entry which is preliminary data.</text>
</comment>
<dbReference type="PRINTS" id="PR01011">
    <property type="entry name" value="GLUTPROXDASE"/>
</dbReference>
<gene>
    <name evidence="5" type="ORF">RH861_01925</name>
</gene>
<keyword evidence="6" id="KW-1185">Reference proteome</keyword>
<dbReference type="SUPFAM" id="SSF52833">
    <property type="entry name" value="Thioredoxin-like"/>
    <property type="match status" value="1"/>
</dbReference>